<protein>
    <submittedName>
        <fullName evidence="4">Uncharacterized protein DUF1311</fullName>
    </submittedName>
</protein>
<comment type="caution">
    <text evidence="4">The sequence shown here is derived from an EMBL/GenBank/DDBJ whole genome shotgun (WGS) entry which is preliminary data.</text>
</comment>
<keyword evidence="2" id="KW-0732">Signal</keyword>
<feature type="domain" description="Lysozyme inhibitor LprI-like N-terminal" evidence="3">
    <location>
        <begin position="285"/>
        <end position="331"/>
    </location>
</feature>
<sequence length="503" mass="55257">MFVPFRLALLSAVVLLAPITCHAMDDDLRAASSAPTAITLCGAVNGDDSRIKAEICKEKGYDQLVAAIDKSFDTALARTPANIRPLLKRDQAWFNEMILGAAGTVQEVDEAELRDNFVATLRQRATVLGEIAAGSGRAGLAGKWANAFGSITISPSANGTRQLTVDMRVDYGSDKHRQCRLGATVTSAGDWLSGAIPPANAASSASGPDAKPAKLPAIKLRRQGETLRVVIFGGDDTTGDRDDCDYLWQITGTYFASGRADVAEKAEISFVAPSFDCVRPVTATDEEICSDPELADNDQRLNRAWKALLPRLDDATRRALTEDQRNWVHAQAVEFPEFLHPAWEKRTYEMHFTADARDHVDALQRERIALLEGFDDKRAGLAGVWLAHNAIIKITVDKDGRLNAQGWKWDQGDWKAGCDYDVKGKIVGGSFRSDEQRKNPDTLERDHAMLIVNRLDDAFATKRSGKETDDEAKCKRRLDNSSTARLFPARPSPDIDNFRGSIR</sequence>
<evidence type="ECO:0000256" key="1">
    <source>
        <dbReference type="SAM" id="MobiDB-lite"/>
    </source>
</evidence>
<reference evidence="4 5" key="1">
    <citation type="submission" date="2019-06" db="EMBL/GenBank/DDBJ databases">
        <title>Genomic Encyclopedia of Type Strains, Phase IV (KMG-V): Genome sequencing to study the core and pangenomes of soil and plant-associated prokaryotes.</title>
        <authorList>
            <person name="Whitman W."/>
        </authorList>
    </citation>
    <scope>NUCLEOTIDE SEQUENCE [LARGE SCALE GENOMIC DNA]</scope>
    <source>
        <strain evidence="4 5">BR 10556</strain>
    </source>
</reference>
<organism evidence="4 5">
    <name type="scientific">Bradyrhizobium sacchari</name>
    <dbReference type="NCBI Taxonomy" id="1399419"/>
    <lineage>
        <taxon>Bacteria</taxon>
        <taxon>Pseudomonadati</taxon>
        <taxon>Pseudomonadota</taxon>
        <taxon>Alphaproteobacteria</taxon>
        <taxon>Hyphomicrobiales</taxon>
        <taxon>Nitrobacteraceae</taxon>
        <taxon>Bradyrhizobium</taxon>
    </lineage>
</organism>
<dbReference type="InterPro" id="IPR009739">
    <property type="entry name" value="LprI-like_N"/>
</dbReference>
<dbReference type="Proteomes" id="UP000315914">
    <property type="component" value="Unassembled WGS sequence"/>
</dbReference>
<dbReference type="Gene3D" id="1.20.1270.180">
    <property type="match status" value="1"/>
</dbReference>
<evidence type="ECO:0000313" key="4">
    <source>
        <dbReference type="EMBL" id="TWB68263.1"/>
    </source>
</evidence>
<evidence type="ECO:0000256" key="2">
    <source>
        <dbReference type="SAM" id="SignalP"/>
    </source>
</evidence>
<feature type="region of interest" description="Disordered" evidence="1">
    <location>
        <begin position="484"/>
        <end position="503"/>
    </location>
</feature>
<evidence type="ECO:0000313" key="5">
    <source>
        <dbReference type="Proteomes" id="UP000315914"/>
    </source>
</evidence>
<dbReference type="AlphaFoldDB" id="A0A560HS59"/>
<gene>
    <name evidence="4" type="ORF">FBZ95_112168</name>
</gene>
<dbReference type="EMBL" id="VITW01000012">
    <property type="protein sequence ID" value="TWB68263.1"/>
    <property type="molecule type" value="Genomic_DNA"/>
</dbReference>
<proteinExistence type="predicted"/>
<dbReference type="RefSeq" id="WP_145680384.1">
    <property type="nucleotide sequence ID" value="NZ_VITU01000013.1"/>
</dbReference>
<keyword evidence="5" id="KW-1185">Reference proteome</keyword>
<name>A0A560HS59_9BRAD</name>
<dbReference type="Pfam" id="PF07007">
    <property type="entry name" value="LprI"/>
    <property type="match status" value="1"/>
</dbReference>
<accession>A0A560HS59</accession>
<feature type="signal peptide" evidence="2">
    <location>
        <begin position="1"/>
        <end position="23"/>
    </location>
</feature>
<feature type="chain" id="PRO_5021771783" evidence="2">
    <location>
        <begin position="24"/>
        <end position="503"/>
    </location>
</feature>
<evidence type="ECO:0000259" key="3">
    <source>
        <dbReference type="Pfam" id="PF07007"/>
    </source>
</evidence>